<dbReference type="EMBL" id="CP041730">
    <property type="protein sequence ID" value="QDQ26404.1"/>
    <property type="molecule type" value="Genomic_DNA"/>
</dbReference>
<dbReference type="Gene3D" id="3.40.50.1000">
    <property type="entry name" value="HAD superfamily/HAD-like"/>
    <property type="match status" value="1"/>
</dbReference>
<evidence type="ECO:0000256" key="9">
    <source>
        <dbReference type="ARBA" id="ARBA00022842"/>
    </source>
</evidence>
<dbReference type="KEGG" id="cari:FNU76_08525"/>
<keyword evidence="9 11" id="KW-0460">Magnesium</keyword>
<evidence type="ECO:0000256" key="4">
    <source>
        <dbReference type="ARBA" id="ARBA00011881"/>
    </source>
</evidence>
<evidence type="ECO:0000256" key="10">
    <source>
        <dbReference type="ARBA" id="ARBA00031051"/>
    </source>
</evidence>
<evidence type="ECO:0000256" key="2">
    <source>
        <dbReference type="ARBA" id="ARBA00001946"/>
    </source>
</evidence>
<dbReference type="InterPro" id="IPR010023">
    <property type="entry name" value="KdsC_fam"/>
</dbReference>
<dbReference type="RefSeq" id="WP_144277798.1">
    <property type="nucleotide sequence ID" value="NZ_CP041730.1"/>
</dbReference>
<evidence type="ECO:0000313" key="13">
    <source>
        <dbReference type="Proteomes" id="UP000317550"/>
    </source>
</evidence>
<dbReference type="GO" id="GO:0008781">
    <property type="term" value="F:N-acylneuraminate cytidylyltransferase activity"/>
    <property type="evidence" value="ECO:0007669"/>
    <property type="project" value="TreeGrafter"/>
</dbReference>
<feature type="binding site" evidence="11">
    <location>
        <position position="125"/>
    </location>
    <ligand>
        <name>Mg(2+)</name>
        <dbReference type="ChEBI" id="CHEBI:18420"/>
    </ligand>
</feature>
<dbReference type="PANTHER" id="PTHR21485:SF3">
    <property type="entry name" value="N-ACYLNEURAMINATE CYTIDYLYLTRANSFERASE"/>
    <property type="match status" value="1"/>
</dbReference>
<accession>A0A516SE14</accession>
<keyword evidence="8 12" id="KW-0378">Hydrolase</keyword>
<dbReference type="InterPro" id="IPR050793">
    <property type="entry name" value="CMP-NeuNAc_synthase"/>
</dbReference>
<dbReference type="GO" id="GO:0046872">
    <property type="term" value="F:metal ion binding"/>
    <property type="evidence" value="ECO:0007669"/>
    <property type="project" value="UniProtKB-KW"/>
</dbReference>
<name>A0A516SE14_9NEIS</name>
<dbReference type="NCBIfam" id="NF007019">
    <property type="entry name" value="PRK09484.1"/>
    <property type="match status" value="1"/>
</dbReference>
<gene>
    <name evidence="12" type="primary">kdsC</name>
    <name evidence="12" type="ORF">FNU76_08525</name>
</gene>
<keyword evidence="7 11" id="KW-0479">Metal-binding</keyword>
<dbReference type="InterPro" id="IPR006549">
    <property type="entry name" value="HAD-SF_hydro_IIIA"/>
</dbReference>
<evidence type="ECO:0000256" key="6">
    <source>
        <dbReference type="ARBA" id="ARBA00020092"/>
    </source>
</evidence>
<evidence type="ECO:0000256" key="3">
    <source>
        <dbReference type="ARBA" id="ARBA00005893"/>
    </source>
</evidence>
<dbReference type="NCBIfam" id="TIGR01662">
    <property type="entry name" value="HAD-SF-IIIA"/>
    <property type="match status" value="1"/>
</dbReference>
<dbReference type="GO" id="GO:0019143">
    <property type="term" value="F:3-deoxy-manno-octulosonate-8-phosphatase activity"/>
    <property type="evidence" value="ECO:0007669"/>
    <property type="project" value="UniProtKB-EC"/>
</dbReference>
<evidence type="ECO:0000256" key="5">
    <source>
        <dbReference type="ARBA" id="ARBA00013066"/>
    </source>
</evidence>
<dbReference type="PIRSF" id="PIRSF006118">
    <property type="entry name" value="KDO8-P_Ptase"/>
    <property type="match status" value="1"/>
</dbReference>
<sequence>MIFFRPAWSDPLHSKEFPVLERAQTVRLMIFDVDGVMTDGSLYYTDAGEELKAFNSLDGHGLKMLQNSGVQLAIITGRTSRLVEHRARNLGINRLVQGAHDKLASFETLLAETGFTPAECGYMGDDVIDLPVMRRVGFAVAVPDSPDIVRQNAHYVTGARGGNGAVREACDLIMQAQGTLDAQLAVYLR</sequence>
<feature type="binding site" evidence="11">
    <location>
        <position position="32"/>
    </location>
    <ligand>
        <name>Mg(2+)</name>
        <dbReference type="ChEBI" id="CHEBI:18420"/>
    </ligand>
</feature>
<dbReference type="AlphaFoldDB" id="A0A516SE14"/>
<dbReference type="SFLD" id="SFLDS00003">
    <property type="entry name" value="Haloacid_Dehalogenase"/>
    <property type="match status" value="1"/>
</dbReference>
<dbReference type="OrthoDB" id="9805604at2"/>
<dbReference type="Proteomes" id="UP000317550">
    <property type="component" value="Chromosome"/>
</dbReference>
<protein>
    <recommendedName>
        <fullName evidence="6">3-deoxy-D-manno-octulosonate 8-phosphate phosphatase KdsC</fullName>
        <ecNumber evidence="5">3.1.3.45</ecNumber>
    </recommendedName>
    <alternativeName>
        <fullName evidence="10">KDO 8-P phosphatase</fullName>
    </alternativeName>
</protein>
<dbReference type="SFLD" id="SFLDG01136">
    <property type="entry name" value="C1.6:_Phosphoserine_Phosphatas"/>
    <property type="match status" value="1"/>
</dbReference>
<reference evidence="13" key="1">
    <citation type="submission" date="2019-07" db="EMBL/GenBank/DDBJ databases">
        <title>Chitinimonas sp. nov., isolated from Ny-Alesund, arctica soil.</title>
        <authorList>
            <person name="Xu Q."/>
            <person name="Peng F."/>
        </authorList>
    </citation>
    <scope>NUCLEOTIDE SEQUENCE [LARGE SCALE GENOMIC DNA]</scope>
    <source>
        <strain evidence="13">R3-44</strain>
    </source>
</reference>
<evidence type="ECO:0000256" key="1">
    <source>
        <dbReference type="ARBA" id="ARBA00000898"/>
    </source>
</evidence>
<dbReference type="SUPFAM" id="SSF56784">
    <property type="entry name" value="HAD-like"/>
    <property type="match status" value="1"/>
</dbReference>
<dbReference type="EC" id="3.1.3.45" evidence="5"/>
<dbReference type="SFLD" id="SFLDG01138">
    <property type="entry name" value="C1.6.2:_Deoxy-d-mannose-octulo"/>
    <property type="match status" value="1"/>
</dbReference>
<evidence type="ECO:0000256" key="7">
    <source>
        <dbReference type="ARBA" id="ARBA00022723"/>
    </source>
</evidence>
<dbReference type="NCBIfam" id="TIGR01670">
    <property type="entry name" value="KdsC-phosphatas"/>
    <property type="match status" value="1"/>
</dbReference>
<evidence type="ECO:0000256" key="11">
    <source>
        <dbReference type="PIRSR" id="PIRSR006118-2"/>
    </source>
</evidence>
<proteinExistence type="inferred from homology"/>
<evidence type="ECO:0000313" key="12">
    <source>
        <dbReference type="EMBL" id="QDQ26404.1"/>
    </source>
</evidence>
<dbReference type="FunFam" id="3.40.50.1000:FF:000029">
    <property type="entry name" value="3-deoxy-D-manno-octulosonate 8-phosphate phosphatase KdsC"/>
    <property type="match status" value="1"/>
</dbReference>
<feature type="binding site" evidence="11">
    <location>
        <position position="34"/>
    </location>
    <ligand>
        <name>substrate</name>
    </ligand>
</feature>
<keyword evidence="13" id="KW-1185">Reference proteome</keyword>
<dbReference type="Pfam" id="PF00702">
    <property type="entry name" value="Hydrolase"/>
    <property type="match status" value="1"/>
</dbReference>
<dbReference type="InterPro" id="IPR036412">
    <property type="entry name" value="HAD-like_sf"/>
</dbReference>
<comment type="similarity">
    <text evidence="3">Belongs to the KdsC family.</text>
</comment>
<evidence type="ECO:0000256" key="8">
    <source>
        <dbReference type="ARBA" id="ARBA00022801"/>
    </source>
</evidence>
<comment type="cofactor">
    <cofactor evidence="2 11">
        <name>Mg(2+)</name>
        <dbReference type="ChEBI" id="CHEBI:18420"/>
    </cofactor>
</comment>
<dbReference type="CDD" id="cd01630">
    <property type="entry name" value="HAD_KDO-like"/>
    <property type="match status" value="1"/>
</dbReference>
<dbReference type="PANTHER" id="PTHR21485">
    <property type="entry name" value="HAD SUPERFAMILY MEMBERS CMAS AND KDSC"/>
    <property type="match status" value="1"/>
</dbReference>
<comment type="subunit">
    <text evidence="4">Homotetramer.</text>
</comment>
<comment type="catalytic activity">
    <reaction evidence="1">
        <text>3-deoxy-alpha-D-manno-2-octulosonate-8-phosphate + H2O = 3-deoxy-alpha-D-manno-oct-2-ulosonate + phosphate</text>
        <dbReference type="Rhea" id="RHEA:11500"/>
        <dbReference type="ChEBI" id="CHEBI:15377"/>
        <dbReference type="ChEBI" id="CHEBI:43474"/>
        <dbReference type="ChEBI" id="CHEBI:85985"/>
        <dbReference type="ChEBI" id="CHEBI:85986"/>
        <dbReference type="EC" id="3.1.3.45"/>
    </reaction>
</comment>
<organism evidence="12 13">
    <name type="scientific">Chitinimonas arctica</name>
    <dbReference type="NCBI Taxonomy" id="2594795"/>
    <lineage>
        <taxon>Bacteria</taxon>
        <taxon>Pseudomonadati</taxon>
        <taxon>Pseudomonadota</taxon>
        <taxon>Betaproteobacteria</taxon>
        <taxon>Neisseriales</taxon>
        <taxon>Chitinibacteraceae</taxon>
        <taxon>Chitinimonas</taxon>
    </lineage>
</organism>
<dbReference type="InterPro" id="IPR023214">
    <property type="entry name" value="HAD_sf"/>
</dbReference>